<keyword evidence="3" id="KW-1185">Reference proteome</keyword>
<reference evidence="2" key="1">
    <citation type="submission" date="2021-11" db="EMBL/GenBank/DDBJ databases">
        <title>BS-T2-15 a new species belonging to the Comamonadaceae family isolated from the soil of a French oak forest.</title>
        <authorList>
            <person name="Mieszkin S."/>
            <person name="Alain K."/>
        </authorList>
    </citation>
    <scope>NUCLEOTIDE SEQUENCE</scope>
    <source>
        <strain evidence="2">BS-T2-15</strain>
    </source>
</reference>
<dbReference type="RefSeq" id="WP_275680367.1">
    <property type="nucleotide sequence ID" value="NZ_JAJLJH010000001.1"/>
</dbReference>
<accession>A0A9X2C050</accession>
<dbReference type="Pfam" id="PF07238">
    <property type="entry name" value="PilZ"/>
    <property type="match status" value="1"/>
</dbReference>
<protein>
    <submittedName>
        <fullName evidence="2">PilZ domain-containing protein</fullName>
    </submittedName>
</protein>
<evidence type="ECO:0000313" key="2">
    <source>
        <dbReference type="EMBL" id="MCK9684334.1"/>
    </source>
</evidence>
<dbReference type="EMBL" id="JAJLJH010000001">
    <property type="protein sequence ID" value="MCK9684334.1"/>
    <property type="molecule type" value="Genomic_DNA"/>
</dbReference>
<dbReference type="Proteomes" id="UP001139353">
    <property type="component" value="Unassembled WGS sequence"/>
</dbReference>
<dbReference type="AlphaFoldDB" id="A0A9X2C050"/>
<organism evidence="2 3">
    <name type="scientific">Scleromatobacter humisilvae</name>
    <dbReference type="NCBI Taxonomy" id="2897159"/>
    <lineage>
        <taxon>Bacteria</taxon>
        <taxon>Pseudomonadati</taxon>
        <taxon>Pseudomonadota</taxon>
        <taxon>Betaproteobacteria</taxon>
        <taxon>Burkholderiales</taxon>
        <taxon>Sphaerotilaceae</taxon>
        <taxon>Scleromatobacter</taxon>
    </lineage>
</organism>
<evidence type="ECO:0000259" key="1">
    <source>
        <dbReference type="Pfam" id="PF07238"/>
    </source>
</evidence>
<evidence type="ECO:0000313" key="3">
    <source>
        <dbReference type="Proteomes" id="UP001139353"/>
    </source>
</evidence>
<dbReference type="InterPro" id="IPR009875">
    <property type="entry name" value="PilZ_domain"/>
</dbReference>
<gene>
    <name evidence="2" type="ORF">LPC04_01285</name>
</gene>
<comment type="caution">
    <text evidence="2">The sequence shown here is derived from an EMBL/GenBank/DDBJ whole genome shotgun (WGS) entry which is preliminary data.</text>
</comment>
<dbReference type="Gene3D" id="2.40.10.220">
    <property type="entry name" value="predicted glycosyltransferase like domains"/>
    <property type="match status" value="1"/>
</dbReference>
<name>A0A9X2C050_9BURK</name>
<proteinExistence type="predicted"/>
<sequence length="142" mass="15671">MRQFIRHPLDVPIEIRTAQRGSAAFQTQDISLGGLAVHSDVPVEPGSLIEVRIAYVEPAFEARARVAWCRPCRDGSGHEVGVSFLDAEDVFRARMVAQVCYIEDYRRSIARAEGRELSSEEAAGEWIAKFAHKFPGASGGLQ</sequence>
<feature type="domain" description="PilZ" evidence="1">
    <location>
        <begin position="2"/>
        <end position="96"/>
    </location>
</feature>
<dbReference type="SUPFAM" id="SSF141371">
    <property type="entry name" value="PilZ domain-like"/>
    <property type="match status" value="1"/>
</dbReference>
<dbReference type="GO" id="GO:0035438">
    <property type="term" value="F:cyclic-di-GMP binding"/>
    <property type="evidence" value="ECO:0007669"/>
    <property type="project" value="InterPro"/>
</dbReference>